<evidence type="ECO:0008006" key="3">
    <source>
        <dbReference type="Google" id="ProtNLM"/>
    </source>
</evidence>
<feature type="non-terminal residue" evidence="2">
    <location>
        <position position="1"/>
    </location>
</feature>
<dbReference type="GO" id="GO:0001764">
    <property type="term" value="P:neuron migration"/>
    <property type="evidence" value="ECO:0007669"/>
    <property type="project" value="TreeGrafter"/>
</dbReference>
<dbReference type="PANTHER" id="PTHR46182">
    <property type="entry name" value="FI19480P1"/>
    <property type="match status" value="1"/>
</dbReference>
<dbReference type="PANTHER" id="PTHR46182:SF2">
    <property type="entry name" value="FI19480P1"/>
    <property type="match status" value="1"/>
</dbReference>
<feature type="region of interest" description="Disordered" evidence="1">
    <location>
        <begin position="243"/>
        <end position="266"/>
    </location>
</feature>
<dbReference type="InterPro" id="IPR013783">
    <property type="entry name" value="Ig-like_fold"/>
</dbReference>
<gene>
    <name evidence="2" type="ORF">S03H2_46708</name>
</gene>
<evidence type="ECO:0000256" key="1">
    <source>
        <dbReference type="SAM" id="MobiDB-lite"/>
    </source>
</evidence>
<dbReference type="Pfam" id="PF22352">
    <property type="entry name" value="K319L-like_PKD"/>
    <property type="match status" value="2"/>
</dbReference>
<dbReference type="EMBL" id="BARU01029357">
    <property type="protein sequence ID" value="GAH65955.1"/>
    <property type="molecule type" value="Genomic_DNA"/>
</dbReference>
<reference evidence="2" key="1">
    <citation type="journal article" date="2014" name="Front. Microbiol.">
        <title>High frequency of phylogenetically diverse reductive dehalogenase-homologous genes in deep subseafloor sedimentary metagenomes.</title>
        <authorList>
            <person name="Kawai M."/>
            <person name="Futagami T."/>
            <person name="Toyoda A."/>
            <person name="Takaki Y."/>
            <person name="Nishi S."/>
            <person name="Hori S."/>
            <person name="Arai W."/>
            <person name="Tsubouchi T."/>
            <person name="Morono Y."/>
            <person name="Uchiyama I."/>
            <person name="Ito T."/>
            <person name="Fujiyama A."/>
            <person name="Inagaki F."/>
            <person name="Takami H."/>
        </authorList>
    </citation>
    <scope>NUCLEOTIDE SEQUENCE</scope>
    <source>
        <strain evidence="2">Expedition CK06-06</strain>
    </source>
</reference>
<dbReference type="GO" id="GO:0031410">
    <property type="term" value="C:cytoplasmic vesicle"/>
    <property type="evidence" value="ECO:0007669"/>
    <property type="project" value="TreeGrafter"/>
</dbReference>
<protein>
    <recommendedName>
        <fullName evidence="3">PKD domain-containing protein</fullName>
    </recommendedName>
</protein>
<dbReference type="InterPro" id="IPR029865">
    <property type="entry name" value="KIAA0319-like"/>
</dbReference>
<dbReference type="AlphaFoldDB" id="X1I9N2"/>
<sequence length="266" mass="27001">RLTAYDGALSDYDDVTITVNQQGAPTADAGADDECTIPDSVSLDGTVSDDALPDPPGSVTTTWTKQSGPGTVTFANASAVDTTAGFSDSGVYVLKLEADDGELSDSDTVQITVNHLAPTVDAGADDECTIPNAVTLDGTVSDDGFPLTPGSLTTTWSKVSGPGDVTFGDAAAIDTTAGFSAAGTYVLKLEAYDGDLSDDDTVTISVNAGTGTGAFQEEGGTVVMECENYDDNDTRTDVASANWSEETSNSGYGGTGYMQAPSGGTE</sequence>
<feature type="region of interest" description="Disordered" evidence="1">
    <location>
        <begin position="45"/>
        <end position="65"/>
    </location>
</feature>
<organism evidence="2">
    <name type="scientific">marine sediment metagenome</name>
    <dbReference type="NCBI Taxonomy" id="412755"/>
    <lineage>
        <taxon>unclassified sequences</taxon>
        <taxon>metagenomes</taxon>
        <taxon>ecological metagenomes</taxon>
    </lineage>
</organism>
<name>X1I9N2_9ZZZZ</name>
<dbReference type="GO" id="GO:0016020">
    <property type="term" value="C:membrane"/>
    <property type="evidence" value="ECO:0007669"/>
    <property type="project" value="TreeGrafter"/>
</dbReference>
<feature type="non-terminal residue" evidence="2">
    <location>
        <position position="266"/>
    </location>
</feature>
<accession>X1I9N2</accession>
<proteinExistence type="predicted"/>
<evidence type="ECO:0000313" key="2">
    <source>
        <dbReference type="EMBL" id="GAH65955.1"/>
    </source>
</evidence>
<dbReference type="Gene3D" id="2.60.40.10">
    <property type="entry name" value="Immunoglobulins"/>
    <property type="match status" value="2"/>
</dbReference>
<comment type="caution">
    <text evidence="2">The sequence shown here is derived from an EMBL/GenBank/DDBJ whole genome shotgun (WGS) entry which is preliminary data.</text>
</comment>